<protein>
    <submittedName>
        <fullName evidence="3">Uncharacterized protein</fullName>
    </submittedName>
</protein>
<accession>A0A4Y1QKL7</accession>
<sequence>KQAEATLKEKELQTSISSAQPSSSSVVSLCSGSLVLIPRTNTTPPERDRNEKDMDPEQTFIRVQERFSQILTPKVRAALEYIYLFIAITLFCILVVMHANYVQQPGCSSELSGVETTEAQIIQIKITSAGLWSQNESEFTNMIDDVPDTKFVMRGKLALKSDSEVLDHPADSSTNSPNTVPTVDDAVSKNEIKEARSNFLLSVKETVKAALINFIKIWQMRPRLLSVFRKHGTHIIGNLWSIAGIHLDLDIPKWLRILRLDRWLENRSKTFEPTYLYTMEKGYFLLPESARAQHNIRSTKEFFNLSYAQEPPKGPARFGDYLVTKCGVLMMSLFVFFTTTMSVSFTLRETQTRMLKFTVQLQHHARHQLPTFQLIFVHVIESLVFVPCPHTHIDEVLSPLLFALLSAAAFMQHLILYFWNRFEVPTLQRFIQNRRSQLQQHPDFHITSSTFLASTLHITRLNTRNPGLVNSDLASGPGLRSEPNPAVPSNGAEVPGLQEQSGNDNPDRVGNPQVPGQADLSEAENGPNPGAMNPFSSLLLWILGGASSEGLNSFLSMFRDVRDQRQVYAEPPRQENQDIQR</sequence>
<dbReference type="EMBL" id="AP019297">
    <property type="protein sequence ID" value="BBG92331.1"/>
    <property type="molecule type" value="Genomic_DNA"/>
</dbReference>
<dbReference type="GO" id="GO:0034976">
    <property type="term" value="P:response to endoplasmic reticulum stress"/>
    <property type="evidence" value="ECO:0007669"/>
    <property type="project" value="TreeGrafter"/>
</dbReference>
<feature type="transmembrane region" description="Helical" evidence="2">
    <location>
        <begin position="368"/>
        <end position="387"/>
    </location>
</feature>
<feature type="compositionally biased region" description="Basic and acidic residues" evidence="1">
    <location>
        <begin position="45"/>
        <end position="55"/>
    </location>
</feature>
<dbReference type="InterPro" id="IPR019144">
    <property type="entry name" value="Membralin"/>
</dbReference>
<keyword evidence="2" id="KW-0812">Transmembrane</keyword>
<keyword evidence="2" id="KW-1133">Transmembrane helix</keyword>
<dbReference type="GO" id="GO:0005783">
    <property type="term" value="C:endoplasmic reticulum"/>
    <property type="evidence" value="ECO:0007669"/>
    <property type="project" value="TreeGrafter"/>
</dbReference>
<reference evidence="3" key="1">
    <citation type="journal article" date="2019" name="Science">
        <title>Mutation of a bHLH transcription factor allowed almond domestication.</title>
        <authorList>
            <person name="Sanchez-Perez R."/>
            <person name="Pavan S."/>
            <person name="Mazzeo R."/>
            <person name="Moldovan C."/>
            <person name="Aiese Cigliano R."/>
            <person name="Del Cueto J."/>
            <person name="Ricciardi F."/>
            <person name="Lotti C."/>
            <person name="Ricciardi L."/>
            <person name="Dicenta F."/>
            <person name="Lopez-Marques R.L."/>
            <person name="Lindberg Moller B."/>
        </authorList>
    </citation>
    <scope>NUCLEOTIDE SEQUENCE</scope>
</reference>
<proteinExistence type="predicted"/>
<feature type="compositionally biased region" description="Basic and acidic residues" evidence="1">
    <location>
        <begin position="1"/>
        <end position="12"/>
    </location>
</feature>
<dbReference type="GO" id="GO:1904294">
    <property type="term" value="P:positive regulation of ERAD pathway"/>
    <property type="evidence" value="ECO:0007669"/>
    <property type="project" value="TreeGrafter"/>
</dbReference>
<organism evidence="3">
    <name type="scientific">Prunus dulcis</name>
    <name type="common">Almond</name>
    <name type="synonym">Amygdalus dulcis</name>
    <dbReference type="NCBI Taxonomy" id="3755"/>
    <lineage>
        <taxon>Eukaryota</taxon>
        <taxon>Viridiplantae</taxon>
        <taxon>Streptophyta</taxon>
        <taxon>Embryophyta</taxon>
        <taxon>Tracheophyta</taxon>
        <taxon>Spermatophyta</taxon>
        <taxon>Magnoliopsida</taxon>
        <taxon>eudicotyledons</taxon>
        <taxon>Gunneridae</taxon>
        <taxon>Pentapetalae</taxon>
        <taxon>rosids</taxon>
        <taxon>fabids</taxon>
        <taxon>Rosales</taxon>
        <taxon>Rosaceae</taxon>
        <taxon>Amygdaloideae</taxon>
        <taxon>Amygdaleae</taxon>
        <taxon>Prunus</taxon>
    </lineage>
</organism>
<name>A0A4Y1QKL7_PRUDU</name>
<dbReference type="AlphaFoldDB" id="A0A4Y1QKL7"/>
<dbReference type="Pfam" id="PF09746">
    <property type="entry name" value="Membralin"/>
    <property type="match status" value="1"/>
</dbReference>
<feature type="region of interest" description="Disordered" evidence="1">
    <location>
        <begin position="1"/>
        <end position="25"/>
    </location>
</feature>
<feature type="transmembrane region" description="Helical" evidence="2">
    <location>
        <begin position="399"/>
        <end position="419"/>
    </location>
</feature>
<feature type="compositionally biased region" description="Low complexity" evidence="1">
    <location>
        <begin position="15"/>
        <end position="25"/>
    </location>
</feature>
<feature type="non-terminal residue" evidence="3">
    <location>
        <position position="1"/>
    </location>
</feature>
<dbReference type="PANTHER" id="PTHR21650">
    <property type="entry name" value="MEMBRALIN/KINETOCHORE PROTEIN NUF2"/>
    <property type="match status" value="1"/>
</dbReference>
<keyword evidence="2" id="KW-0472">Membrane</keyword>
<evidence type="ECO:0000256" key="2">
    <source>
        <dbReference type="SAM" id="Phobius"/>
    </source>
</evidence>
<dbReference type="PANTHER" id="PTHR21650:SF4">
    <property type="entry name" value="MEMBRALIN"/>
    <property type="match status" value="1"/>
</dbReference>
<evidence type="ECO:0000313" key="3">
    <source>
        <dbReference type="EMBL" id="BBG92331.1"/>
    </source>
</evidence>
<feature type="region of interest" description="Disordered" evidence="1">
    <location>
        <begin position="467"/>
        <end position="529"/>
    </location>
</feature>
<feature type="transmembrane region" description="Helical" evidence="2">
    <location>
        <begin position="81"/>
        <end position="101"/>
    </location>
</feature>
<gene>
    <name evidence="3" type="ORF">Prudu_000042</name>
</gene>
<evidence type="ECO:0000256" key="1">
    <source>
        <dbReference type="SAM" id="MobiDB-lite"/>
    </source>
</evidence>
<feature type="transmembrane region" description="Helical" evidence="2">
    <location>
        <begin position="327"/>
        <end position="347"/>
    </location>
</feature>
<feature type="region of interest" description="Disordered" evidence="1">
    <location>
        <begin position="37"/>
        <end position="56"/>
    </location>
</feature>